<dbReference type="EMBL" id="JPKZ01002823">
    <property type="protein sequence ID" value="KHN74781.1"/>
    <property type="molecule type" value="Genomic_DNA"/>
</dbReference>
<dbReference type="PROSITE" id="PS51328">
    <property type="entry name" value="L_LECTIN_LIKE"/>
    <property type="match status" value="1"/>
</dbReference>
<dbReference type="AlphaFoldDB" id="A0A0B2UUM4"/>
<comment type="subcellular location">
    <subcellularLocation>
        <location evidence="1">Membrane</location>
        <topology evidence="1">Single-pass type I membrane protein</topology>
    </subcellularLocation>
</comment>
<dbReference type="STRING" id="6265.A0A0B2UUM4"/>
<keyword evidence="4 6" id="KW-1133">Transmembrane helix</keyword>
<dbReference type="GO" id="GO:0030134">
    <property type="term" value="C:COPII-coated ER to Golgi transport vesicle"/>
    <property type="evidence" value="ECO:0007669"/>
    <property type="project" value="TreeGrafter"/>
</dbReference>
<feature type="transmembrane region" description="Helical" evidence="6">
    <location>
        <begin position="390"/>
        <end position="417"/>
    </location>
</feature>
<comment type="caution">
    <text evidence="8">The sequence shown here is derived from an EMBL/GenBank/DDBJ whole genome shotgun (WGS) entry which is preliminary data.</text>
</comment>
<accession>A0A0B2UUM4</accession>
<dbReference type="GO" id="GO:0000139">
    <property type="term" value="C:Golgi membrane"/>
    <property type="evidence" value="ECO:0007669"/>
    <property type="project" value="TreeGrafter"/>
</dbReference>
<evidence type="ECO:0000256" key="3">
    <source>
        <dbReference type="ARBA" id="ARBA00022729"/>
    </source>
</evidence>
<gene>
    <name evidence="8" type="primary">LMAN2</name>
    <name evidence="8" type="ORF">Tcan_14134</name>
</gene>
<dbReference type="GO" id="GO:0005789">
    <property type="term" value="C:endoplasmic reticulum membrane"/>
    <property type="evidence" value="ECO:0007669"/>
    <property type="project" value="TreeGrafter"/>
</dbReference>
<keyword evidence="5 6" id="KW-0472">Membrane</keyword>
<keyword evidence="9" id="KW-1185">Reference proteome</keyword>
<name>A0A0B2UUM4_TOXCA</name>
<dbReference type="GO" id="GO:0006888">
    <property type="term" value="P:endoplasmic reticulum to Golgi vesicle-mediated transport"/>
    <property type="evidence" value="ECO:0007669"/>
    <property type="project" value="TreeGrafter"/>
</dbReference>
<dbReference type="Gene3D" id="2.60.120.200">
    <property type="match status" value="2"/>
</dbReference>
<keyword evidence="3" id="KW-0732">Signal</keyword>
<evidence type="ECO:0000313" key="9">
    <source>
        <dbReference type="Proteomes" id="UP000031036"/>
    </source>
</evidence>
<evidence type="ECO:0000259" key="7">
    <source>
        <dbReference type="PROSITE" id="PS51328"/>
    </source>
</evidence>
<evidence type="ECO:0000256" key="5">
    <source>
        <dbReference type="ARBA" id="ARBA00023136"/>
    </source>
</evidence>
<dbReference type="Proteomes" id="UP000031036">
    <property type="component" value="Unassembled WGS sequence"/>
</dbReference>
<dbReference type="PANTHER" id="PTHR12223:SF45">
    <property type="entry name" value="RE50040P"/>
    <property type="match status" value="1"/>
</dbReference>
<dbReference type="InterPro" id="IPR051136">
    <property type="entry name" value="Intracellular_Lectin-GPT"/>
</dbReference>
<keyword evidence="2 6" id="KW-0812">Transmembrane</keyword>
<dbReference type="OrthoDB" id="270293at2759"/>
<dbReference type="OMA" id="GCTADIR"/>
<dbReference type="PANTHER" id="PTHR12223">
    <property type="entry name" value="VESICULAR MANNOSE-BINDING LECTIN"/>
    <property type="match status" value="1"/>
</dbReference>
<dbReference type="InterPro" id="IPR013320">
    <property type="entry name" value="ConA-like_dom_sf"/>
</dbReference>
<protein>
    <submittedName>
        <fullName evidence="8">Vesicular integral-membrane protein VIP36</fullName>
    </submittedName>
</protein>
<feature type="domain" description="L-type lectin-like" evidence="7">
    <location>
        <begin position="76"/>
        <end position="352"/>
    </location>
</feature>
<evidence type="ECO:0000256" key="6">
    <source>
        <dbReference type="SAM" id="Phobius"/>
    </source>
</evidence>
<organism evidence="8 9">
    <name type="scientific">Toxocara canis</name>
    <name type="common">Canine roundworm</name>
    <dbReference type="NCBI Taxonomy" id="6265"/>
    <lineage>
        <taxon>Eukaryota</taxon>
        <taxon>Metazoa</taxon>
        <taxon>Ecdysozoa</taxon>
        <taxon>Nematoda</taxon>
        <taxon>Chromadorea</taxon>
        <taxon>Rhabditida</taxon>
        <taxon>Spirurina</taxon>
        <taxon>Ascaridomorpha</taxon>
        <taxon>Ascaridoidea</taxon>
        <taxon>Toxocaridae</taxon>
        <taxon>Toxocara</taxon>
    </lineage>
</organism>
<dbReference type="GO" id="GO:0005793">
    <property type="term" value="C:endoplasmic reticulum-Golgi intermediate compartment"/>
    <property type="evidence" value="ECO:0007669"/>
    <property type="project" value="TreeGrafter"/>
</dbReference>
<dbReference type="SUPFAM" id="SSF49899">
    <property type="entry name" value="Concanavalin A-like lectins/glucanases"/>
    <property type="match status" value="2"/>
</dbReference>
<evidence type="ECO:0000256" key="4">
    <source>
        <dbReference type="ARBA" id="ARBA00022989"/>
    </source>
</evidence>
<evidence type="ECO:0000256" key="1">
    <source>
        <dbReference type="ARBA" id="ARBA00004479"/>
    </source>
</evidence>
<reference evidence="8 9" key="1">
    <citation type="submission" date="2014-11" db="EMBL/GenBank/DDBJ databases">
        <title>Genetic blueprint of the zoonotic pathogen Toxocara canis.</title>
        <authorList>
            <person name="Zhu X.-Q."/>
            <person name="Korhonen P.K."/>
            <person name="Cai H."/>
            <person name="Young N.D."/>
            <person name="Nejsum P."/>
            <person name="von Samson-Himmelstjerna G."/>
            <person name="Boag P.R."/>
            <person name="Tan P."/>
            <person name="Li Q."/>
            <person name="Min J."/>
            <person name="Yang Y."/>
            <person name="Wang X."/>
            <person name="Fang X."/>
            <person name="Hall R.S."/>
            <person name="Hofmann A."/>
            <person name="Sternberg P.W."/>
            <person name="Jex A.R."/>
            <person name="Gasser R.B."/>
        </authorList>
    </citation>
    <scope>NUCLEOTIDE SEQUENCE [LARGE SCALE GENOMIC DNA]</scope>
    <source>
        <strain evidence="8">PN_DK_2014</strain>
    </source>
</reference>
<proteinExistence type="predicted"/>
<evidence type="ECO:0000313" key="8">
    <source>
        <dbReference type="EMBL" id="KHN74781.1"/>
    </source>
</evidence>
<dbReference type="InterPro" id="IPR005052">
    <property type="entry name" value="Lectin_leg"/>
</dbReference>
<evidence type="ECO:0000256" key="2">
    <source>
        <dbReference type="ARBA" id="ARBA00022692"/>
    </source>
</evidence>
<dbReference type="Pfam" id="PF03388">
    <property type="entry name" value="Lectin_leg-like"/>
    <property type="match status" value="2"/>
</dbReference>
<sequence length="429" mass="48425">MPSDNAISVITKFYADSLIFTRAVDNRSLIGCKMWSLLLWVCAAYICAQEYTPDSPSAADALSKAVEGTSVNEWRGYYRREHSLVKPYQGSGMDIPYWDITGSTMVSGQYIRLTPDMQSRQGGLWNTMPVWSRDWELVVNFKVHGTAGDLFGDGIALWYVQDRSQPGNVFGSKDYFRGLAIFLDTYSNHNGPHSHGHPYISAMVNNGSLHYDHDKDGTHTQLGGEHVGCEAKFRNKEYDTQILIRYVGDTLSNKEEHHEKHTFSREDRLLKCAVFCEAASLQRKQCYSGQWQQCAEENSRLIFTDISGAGVWKECMSVNGVRLPTGYYFGMSAATGDLADNHDIVSVKMFEQEFAHVEKEGEVNRRNIEPAAEFAASPRDHVEDPRPSKLGWLGTTVLLIIGILVVVAVLGFGLIFLQKRQERSRKRFY</sequence>
<dbReference type="GO" id="GO:0005537">
    <property type="term" value="F:D-mannose binding"/>
    <property type="evidence" value="ECO:0007669"/>
    <property type="project" value="TreeGrafter"/>
</dbReference>